<dbReference type="Pfam" id="PF07716">
    <property type="entry name" value="bZIP_2"/>
    <property type="match status" value="1"/>
</dbReference>
<proteinExistence type="inferred from homology"/>
<keyword evidence="4" id="KW-0238">DNA-binding</keyword>
<dbReference type="Proteomes" id="UP000035642">
    <property type="component" value="Unassembled WGS sequence"/>
</dbReference>
<feature type="domain" description="BZIP" evidence="7">
    <location>
        <begin position="127"/>
        <end position="184"/>
    </location>
</feature>
<dbReference type="Gene3D" id="1.20.5.170">
    <property type="match status" value="1"/>
</dbReference>
<evidence type="ECO:0000256" key="3">
    <source>
        <dbReference type="ARBA" id="ARBA00023015"/>
    </source>
</evidence>
<reference evidence="8" key="1">
    <citation type="submission" date="2012-09" db="EMBL/GenBank/DDBJ databases">
        <authorList>
            <person name="Martin A.A."/>
        </authorList>
    </citation>
    <scope>NUCLEOTIDE SEQUENCE</scope>
</reference>
<keyword evidence="8" id="KW-1185">Reference proteome</keyword>
<evidence type="ECO:0000256" key="2">
    <source>
        <dbReference type="ARBA" id="ARBA00006079"/>
    </source>
</evidence>
<dbReference type="STRING" id="6313.A0A158P9D9"/>
<dbReference type="GO" id="GO:0000978">
    <property type="term" value="F:RNA polymerase II cis-regulatory region sequence-specific DNA binding"/>
    <property type="evidence" value="ECO:0007669"/>
    <property type="project" value="TreeGrafter"/>
</dbReference>
<dbReference type="AlphaFoldDB" id="A0A158P9D9"/>
<evidence type="ECO:0000259" key="7">
    <source>
        <dbReference type="PROSITE" id="PS50217"/>
    </source>
</evidence>
<evidence type="ECO:0000256" key="6">
    <source>
        <dbReference type="ARBA" id="ARBA00023242"/>
    </source>
</evidence>
<comment type="subcellular location">
    <subcellularLocation>
        <location evidence="1">Nucleus</location>
    </subcellularLocation>
</comment>
<dbReference type="SUPFAM" id="SSF57959">
    <property type="entry name" value="Leucine zipper domain"/>
    <property type="match status" value="1"/>
</dbReference>
<keyword evidence="6" id="KW-0539">Nucleus</keyword>
<dbReference type="PANTHER" id="PTHR11988">
    <property type="entry name" value="THYROTROPH EMBRYONIC FACTOR RELATED"/>
    <property type="match status" value="1"/>
</dbReference>
<dbReference type="InterPro" id="IPR040223">
    <property type="entry name" value="PAR_bZIP"/>
</dbReference>
<dbReference type="PANTHER" id="PTHR11988:SF27">
    <property type="entry name" value="GH27708P"/>
    <property type="match status" value="1"/>
</dbReference>
<protein>
    <submittedName>
        <fullName evidence="9">BZIP domain-containing protein</fullName>
    </submittedName>
</protein>
<dbReference type="PROSITE" id="PS50217">
    <property type="entry name" value="BZIP"/>
    <property type="match status" value="1"/>
</dbReference>
<evidence type="ECO:0000256" key="5">
    <source>
        <dbReference type="ARBA" id="ARBA00023163"/>
    </source>
</evidence>
<evidence type="ECO:0000256" key="1">
    <source>
        <dbReference type="ARBA" id="ARBA00004123"/>
    </source>
</evidence>
<name>A0A158P9D9_ANGCA</name>
<keyword evidence="3" id="KW-0805">Transcription regulation</keyword>
<dbReference type="FunFam" id="1.20.5.170:FF:000025">
    <property type="entry name" value="nuclear factor interleukin-3-regulated protein-like"/>
    <property type="match status" value="1"/>
</dbReference>
<comment type="similarity">
    <text evidence="2">Belongs to the bZIP family. NFIL3 subfamily.</text>
</comment>
<evidence type="ECO:0000313" key="9">
    <source>
        <dbReference type="WBParaSite" id="ACAC_0000813601-mRNA-1"/>
    </source>
</evidence>
<evidence type="ECO:0000256" key="4">
    <source>
        <dbReference type="ARBA" id="ARBA00023125"/>
    </source>
</evidence>
<sequence length="194" mass="22278">MSSDIHQMGGFYDATTQQNAFKAMSQMWQMDQYQQGYAMKDVPNTPVRRNAPVCIAFHEALTSATLPGFVLYAQVTPAIQSSLQQSTSLPHPFANFAQQLSSITQTMKEAPSIPKKKPNPVPVELKDEAYYERRKRNNESARRSREARRQKEDVNFRKLELVQQDNIRLKAELQRVLMELERLKYMAAVQGVQL</sequence>
<reference evidence="9" key="2">
    <citation type="submission" date="2016-04" db="UniProtKB">
        <authorList>
            <consortium name="WormBaseParasite"/>
        </authorList>
    </citation>
    <scope>IDENTIFICATION</scope>
</reference>
<evidence type="ECO:0000313" key="8">
    <source>
        <dbReference type="Proteomes" id="UP000035642"/>
    </source>
</evidence>
<accession>A0A158P9D9</accession>
<dbReference type="InterPro" id="IPR004827">
    <property type="entry name" value="bZIP"/>
</dbReference>
<dbReference type="GO" id="GO:0000981">
    <property type="term" value="F:DNA-binding transcription factor activity, RNA polymerase II-specific"/>
    <property type="evidence" value="ECO:0007669"/>
    <property type="project" value="TreeGrafter"/>
</dbReference>
<keyword evidence="5" id="KW-0804">Transcription</keyword>
<dbReference type="WBParaSite" id="ACAC_0000813601-mRNA-1">
    <property type="protein sequence ID" value="ACAC_0000813601-mRNA-1"/>
    <property type="gene ID" value="ACAC_0000813601"/>
</dbReference>
<dbReference type="GO" id="GO:0005634">
    <property type="term" value="C:nucleus"/>
    <property type="evidence" value="ECO:0007669"/>
    <property type="project" value="UniProtKB-SubCell"/>
</dbReference>
<dbReference type="InterPro" id="IPR046347">
    <property type="entry name" value="bZIP_sf"/>
</dbReference>
<organism evidence="8 9">
    <name type="scientific">Angiostrongylus cantonensis</name>
    <name type="common">Rat lungworm</name>
    <dbReference type="NCBI Taxonomy" id="6313"/>
    <lineage>
        <taxon>Eukaryota</taxon>
        <taxon>Metazoa</taxon>
        <taxon>Ecdysozoa</taxon>
        <taxon>Nematoda</taxon>
        <taxon>Chromadorea</taxon>
        <taxon>Rhabditida</taxon>
        <taxon>Rhabditina</taxon>
        <taxon>Rhabditomorpha</taxon>
        <taxon>Strongyloidea</taxon>
        <taxon>Metastrongylidae</taxon>
        <taxon>Angiostrongylus</taxon>
    </lineage>
</organism>